<reference evidence="3 4" key="1">
    <citation type="journal article" date="2007" name="Genome Res.">
        <title>Lateral gene transfer between obligate intracellular bacteria: evidence from the Rickettsia massiliae genome.</title>
        <authorList>
            <person name="Blanc G."/>
            <person name="Ogata H."/>
            <person name="Robert C."/>
            <person name="Audic S."/>
            <person name="Claverie J.-M."/>
            <person name="Raoult D."/>
        </authorList>
    </citation>
    <scope>NUCLEOTIDE SEQUENCE [LARGE SCALE GENOMIC DNA]</scope>
    <source>
        <strain evidence="4">Mtu5</strain>
    </source>
</reference>
<dbReference type="PANTHER" id="PTHR36838">
    <property type="entry name" value="AUXIN EFFLUX CARRIER FAMILY PROTEIN"/>
    <property type="match status" value="1"/>
</dbReference>
<feature type="transmembrane region" description="Helical" evidence="2">
    <location>
        <begin position="169"/>
        <end position="187"/>
    </location>
</feature>
<feature type="transmembrane region" description="Helical" evidence="2">
    <location>
        <begin position="6"/>
        <end position="30"/>
    </location>
</feature>
<evidence type="ECO:0000313" key="3">
    <source>
        <dbReference type="EMBL" id="ABV84804.1"/>
    </source>
</evidence>
<dbReference type="PANTHER" id="PTHR36838:SF3">
    <property type="entry name" value="TRANSPORTER AUXIN EFFLUX CARRIER EC FAMILY"/>
    <property type="match status" value="1"/>
</dbReference>
<accession>A8F1L8</accession>
<keyword evidence="4" id="KW-1185">Reference proteome</keyword>
<dbReference type="Proteomes" id="UP000001311">
    <property type="component" value="Chromosome"/>
</dbReference>
<keyword evidence="2" id="KW-0472">Membrane</keyword>
<keyword evidence="2" id="KW-0812">Transmembrane</keyword>
<feature type="transmembrane region" description="Helical" evidence="2">
    <location>
        <begin position="193"/>
        <end position="213"/>
    </location>
</feature>
<evidence type="ECO:0000256" key="2">
    <source>
        <dbReference type="SAM" id="Phobius"/>
    </source>
</evidence>
<protein>
    <submittedName>
        <fullName evidence="3">Permease</fullName>
    </submittedName>
</protein>
<sequence length="316" mass="35382">MISLAHYMIIFSIVFFKTVSVLLSVVIGFLAGKYSNVERDSISSLLFYFISPIVFFTIPASTTLTFSALSVTVVTFVIATLLSLFSYYFFGKFWQDHTRNIIALSAGTANGGYFMLPIAAALFDDYTLSIYMMAVIGVNIYECSVGFYICMRSFANTTDSILKVVKLPILNAFFLGCLFSFCGFTLPDFLDDFIYNMKGSFSILGMVMVGLALSSLQKFEVDIKFTLATFAAKFLFYPLGVGLFIMFDHFVTKWYNNDYYNALKLLSTAPLAANTIVIANLQKFYPEKVAATVFLSLLFVVIYMPTMVSIFLSDLN</sequence>
<feature type="transmembrane region" description="Helical" evidence="2">
    <location>
        <begin position="225"/>
        <end position="247"/>
    </location>
</feature>
<name>A8F1L8_RICM5</name>
<keyword evidence="1" id="KW-0813">Transport</keyword>
<feature type="transmembrane region" description="Helical" evidence="2">
    <location>
        <begin position="42"/>
        <end position="60"/>
    </location>
</feature>
<organism evidence="3 4">
    <name type="scientific">Rickettsia massiliae (strain Mtu5)</name>
    <dbReference type="NCBI Taxonomy" id="416276"/>
    <lineage>
        <taxon>Bacteria</taxon>
        <taxon>Pseudomonadati</taxon>
        <taxon>Pseudomonadota</taxon>
        <taxon>Alphaproteobacteria</taxon>
        <taxon>Rickettsiales</taxon>
        <taxon>Rickettsiaceae</taxon>
        <taxon>Rickettsieae</taxon>
        <taxon>Rickettsia</taxon>
        <taxon>spotted fever group</taxon>
    </lineage>
</organism>
<feature type="transmembrane region" description="Helical" evidence="2">
    <location>
        <begin position="293"/>
        <end position="312"/>
    </location>
</feature>
<dbReference type="EMBL" id="CP000683">
    <property type="protein sequence ID" value="ABV84804.1"/>
    <property type="molecule type" value="Genomic_DNA"/>
</dbReference>
<proteinExistence type="predicted"/>
<feature type="transmembrane region" description="Helical" evidence="2">
    <location>
        <begin position="66"/>
        <end position="90"/>
    </location>
</feature>
<evidence type="ECO:0000256" key="1">
    <source>
        <dbReference type="ARBA" id="ARBA00022448"/>
    </source>
</evidence>
<dbReference type="KEGG" id="rms:RMA_0629"/>
<dbReference type="AlphaFoldDB" id="A8F1L8"/>
<keyword evidence="2" id="KW-1133">Transmembrane helix</keyword>
<dbReference type="HOGENOM" id="CLU_056175_4_2_5"/>
<evidence type="ECO:0000313" key="4">
    <source>
        <dbReference type="Proteomes" id="UP000001311"/>
    </source>
</evidence>
<feature type="transmembrane region" description="Helical" evidence="2">
    <location>
        <begin position="102"/>
        <end position="123"/>
    </location>
</feature>
<gene>
    <name evidence="3" type="ordered locus">RMA_0629</name>
</gene>
<feature type="transmembrane region" description="Helical" evidence="2">
    <location>
        <begin position="129"/>
        <end position="149"/>
    </location>
</feature>